<reference evidence="1 2" key="1">
    <citation type="submission" date="2013-10" db="EMBL/GenBank/DDBJ databases">
        <title>The Genome Sequence of Streptococcus parasanguinis CC87K.</title>
        <authorList>
            <consortium name="The Broad Institute Genomics Platform"/>
            <person name="Earl A."/>
            <person name="Allen-Vercoe E."/>
            <person name="Daigneault M."/>
            <person name="Young S.K."/>
            <person name="Zeng Q."/>
            <person name="Gargeya S."/>
            <person name="Fitzgerald M."/>
            <person name="Abouelleil A."/>
            <person name="Alvarado L."/>
            <person name="Chapman S.B."/>
            <person name="Gainer-Dewar J."/>
            <person name="Goldberg J."/>
            <person name="Griggs A."/>
            <person name="Gujja S."/>
            <person name="Hansen M."/>
            <person name="Howarth C."/>
            <person name="Imamovic A."/>
            <person name="Ireland A."/>
            <person name="Larimer J."/>
            <person name="McCowan C."/>
            <person name="Murphy C."/>
            <person name="Pearson M."/>
            <person name="Poon T.W."/>
            <person name="Priest M."/>
            <person name="Roberts A."/>
            <person name="Saif S."/>
            <person name="Shea T."/>
            <person name="Sykes S."/>
            <person name="Wortman J."/>
            <person name="Nusbaum C."/>
            <person name="Birren B."/>
        </authorList>
    </citation>
    <scope>NUCLEOTIDE SEQUENCE [LARGE SCALE GENOMIC DNA]</scope>
    <source>
        <strain evidence="1 2">CC87K</strain>
    </source>
</reference>
<dbReference type="AlphaFoldDB" id="V8BFX2"/>
<organism evidence="1 2">
    <name type="scientific">Streptococcus parasanguinis CC87K</name>
    <dbReference type="NCBI Taxonomy" id="1073372"/>
    <lineage>
        <taxon>Bacteria</taxon>
        <taxon>Bacillati</taxon>
        <taxon>Bacillota</taxon>
        <taxon>Bacilli</taxon>
        <taxon>Lactobacillales</taxon>
        <taxon>Streptococcaceae</taxon>
        <taxon>Streptococcus</taxon>
    </lineage>
</organism>
<dbReference type="Proteomes" id="UP000018716">
    <property type="component" value="Unassembled WGS sequence"/>
</dbReference>
<evidence type="ECO:0000313" key="1">
    <source>
        <dbReference type="EMBL" id="ETD14064.1"/>
    </source>
</evidence>
<dbReference type="HOGENOM" id="CLU_805938_0_0_9"/>
<gene>
    <name evidence="1" type="ORF">HMPREF1195_00383</name>
</gene>
<comment type="caution">
    <text evidence="1">The sequence shown here is derived from an EMBL/GenBank/DDBJ whole genome shotgun (WGS) entry which is preliminary data.</text>
</comment>
<dbReference type="OrthoDB" id="2212183at2"/>
<keyword evidence="2" id="KW-1185">Reference proteome</keyword>
<name>V8BFX2_STRPA</name>
<dbReference type="PATRIC" id="fig|1073372.3.peg.394"/>
<dbReference type="RefSeq" id="WP_023917905.1">
    <property type="nucleotide sequence ID" value="NZ_KI669401.1"/>
</dbReference>
<evidence type="ECO:0000313" key="2">
    <source>
        <dbReference type="Proteomes" id="UP000018716"/>
    </source>
</evidence>
<proteinExistence type="predicted"/>
<accession>V8BFX2</accession>
<protein>
    <submittedName>
        <fullName evidence="1">Uncharacterized protein</fullName>
    </submittedName>
</protein>
<dbReference type="EMBL" id="AZJD01000001">
    <property type="protein sequence ID" value="ETD14064.1"/>
    <property type="molecule type" value="Genomic_DNA"/>
</dbReference>
<sequence length="354" mass="41488">MNKTLVIDYLKQFNQFKNDKGIIEIVVRGQKNRIKAFQKVALSDIVQKGNKEISEKAIGVFNKNFSNMLNDQMNISQITMHNIQQLASVSKLGIVMNGLNLAATSAGFAIMYEKLDNISSEMKLQFDELKNVVKQEHDVRAIYEFEKVLGEYTDMLDCRRRQQPYSEEQMRFLVQKLYTALKLLTDLFRKDIASNNHLLIVSIFSLLSMFTVALKYFDEQYYFNNHNILIDTDVWHSSHDKWMSIYNELTEEWFIEKLQDYAVFETDLDTIGVDIYYTELIDRVNEAFQEVVDNKELIKCVGEIHVLEAIRENSTREMKELIDETIRDTFKDQDSKEISDIYKNVIKQAELLLV</sequence>